<dbReference type="Proteomes" id="UP001610446">
    <property type="component" value="Unassembled WGS sequence"/>
</dbReference>
<dbReference type="InterPro" id="IPR002110">
    <property type="entry name" value="Ankyrin_rpt"/>
</dbReference>
<dbReference type="PROSITE" id="PS50088">
    <property type="entry name" value="ANK_REPEAT"/>
    <property type="match status" value="2"/>
</dbReference>
<dbReference type="EMBL" id="JBFXLU010000266">
    <property type="protein sequence ID" value="KAL2832258.1"/>
    <property type="molecule type" value="Genomic_DNA"/>
</dbReference>
<evidence type="ECO:0000256" key="2">
    <source>
        <dbReference type="ARBA" id="ARBA00023043"/>
    </source>
</evidence>
<organism evidence="4 5">
    <name type="scientific">Aspergillus pseudoustus</name>
    <dbReference type="NCBI Taxonomy" id="1810923"/>
    <lineage>
        <taxon>Eukaryota</taxon>
        <taxon>Fungi</taxon>
        <taxon>Dikarya</taxon>
        <taxon>Ascomycota</taxon>
        <taxon>Pezizomycotina</taxon>
        <taxon>Eurotiomycetes</taxon>
        <taxon>Eurotiomycetidae</taxon>
        <taxon>Eurotiales</taxon>
        <taxon>Aspergillaceae</taxon>
        <taxon>Aspergillus</taxon>
        <taxon>Aspergillus subgen. Nidulantes</taxon>
    </lineage>
</organism>
<dbReference type="Pfam" id="PF12796">
    <property type="entry name" value="Ank_2"/>
    <property type="match status" value="1"/>
</dbReference>
<feature type="repeat" description="ANK" evidence="3">
    <location>
        <begin position="184"/>
        <end position="216"/>
    </location>
</feature>
<protein>
    <submittedName>
        <fullName evidence="4">Ankyrin repeat-containing domain protein</fullName>
    </submittedName>
</protein>
<evidence type="ECO:0000256" key="1">
    <source>
        <dbReference type="ARBA" id="ARBA00022737"/>
    </source>
</evidence>
<keyword evidence="5" id="KW-1185">Reference proteome</keyword>
<sequence>MDQTILPFDLQYRILAEISQLDLLENAQANWGQILNFFCVSRLWHSSLQDLLILHHPAYSLLRTSRKIGHLALKRLIADYEASKEECNNTEQPILFRPRTYSAKQDPDHSDNDGPFRHDLKMCSRAAAYRGYLDSLKLCLDSKTHDDMNFLLLNAINGDSIPVLGLLFDGGFADLQTEAGDAGIGDSVLGYAVQQNRAAIADFLLNRGASLNIRIAIQLSRFERSLSPLSFAAMSGNTEVVQVLLAHGADVENSRRLITRAVDWPIRHGNVDMVRVFMEYGVDLGPADYREECWPLYEAVGNEDLDMVKLLIEEGSPNVKPHGYDAEIISEVLECCESEELKQYLEPHLR</sequence>
<dbReference type="PROSITE" id="PS50297">
    <property type="entry name" value="ANK_REP_REGION"/>
    <property type="match status" value="1"/>
</dbReference>
<dbReference type="InterPro" id="IPR036770">
    <property type="entry name" value="Ankyrin_rpt-contain_sf"/>
</dbReference>
<reference evidence="4 5" key="1">
    <citation type="submission" date="2024-07" db="EMBL/GenBank/DDBJ databases">
        <title>Section-level genome sequencing and comparative genomics of Aspergillus sections Usti and Cavernicolus.</title>
        <authorList>
            <consortium name="Lawrence Berkeley National Laboratory"/>
            <person name="Nybo J.L."/>
            <person name="Vesth T.C."/>
            <person name="Theobald S."/>
            <person name="Frisvad J.C."/>
            <person name="Larsen T.O."/>
            <person name="Kjaerboelling I."/>
            <person name="Rothschild-Mancinelli K."/>
            <person name="Lyhne E.K."/>
            <person name="Kogle M.E."/>
            <person name="Barry K."/>
            <person name="Clum A."/>
            <person name="Na H."/>
            <person name="Ledsgaard L."/>
            <person name="Lin J."/>
            <person name="Lipzen A."/>
            <person name="Kuo A."/>
            <person name="Riley R."/>
            <person name="Mondo S."/>
            <person name="Labutti K."/>
            <person name="Haridas S."/>
            <person name="Pangalinan J."/>
            <person name="Salamov A.A."/>
            <person name="Simmons B.A."/>
            <person name="Magnuson J.K."/>
            <person name="Chen J."/>
            <person name="Drula E."/>
            <person name="Henrissat B."/>
            <person name="Wiebenga A."/>
            <person name="Lubbers R.J."/>
            <person name="Gomes A.C."/>
            <person name="Makela M.R."/>
            <person name="Stajich J."/>
            <person name="Grigoriev I.V."/>
            <person name="Mortensen U.H."/>
            <person name="De Vries R.P."/>
            <person name="Baker S.E."/>
            <person name="Andersen M.R."/>
        </authorList>
    </citation>
    <scope>NUCLEOTIDE SEQUENCE [LARGE SCALE GENOMIC DNA]</scope>
    <source>
        <strain evidence="4 5">CBS 123904</strain>
    </source>
</reference>
<name>A0ABR4IZM5_9EURO</name>
<evidence type="ECO:0000313" key="5">
    <source>
        <dbReference type="Proteomes" id="UP001610446"/>
    </source>
</evidence>
<proteinExistence type="predicted"/>
<dbReference type="Gene3D" id="1.25.40.20">
    <property type="entry name" value="Ankyrin repeat-containing domain"/>
    <property type="match status" value="1"/>
</dbReference>
<dbReference type="PANTHER" id="PTHR24198">
    <property type="entry name" value="ANKYRIN REPEAT AND PROTEIN KINASE DOMAIN-CONTAINING PROTEIN"/>
    <property type="match status" value="1"/>
</dbReference>
<evidence type="ECO:0000256" key="3">
    <source>
        <dbReference type="PROSITE-ProRule" id="PRU00023"/>
    </source>
</evidence>
<feature type="repeat" description="ANK" evidence="3">
    <location>
        <begin position="224"/>
        <end position="256"/>
    </location>
</feature>
<evidence type="ECO:0000313" key="4">
    <source>
        <dbReference type="EMBL" id="KAL2832258.1"/>
    </source>
</evidence>
<dbReference type="SMART" id="SM00248">
    <property type="entry name" value="ANK"/>
    <property type="match status" value="3"/>
</dbReference>
<comment type="caution">
    <text evidence="4">The sequence shown here is derived from an EMBL/GenBank/DDBJ whole genome shotgun (WGS) entry which is preliminary data.</text>
</comment>
<dbReference type="PANTHER" id="PTHR24198:SF165">
    <property type="entry name" value="ANKYRIN REPEAT-CONTAINING PROTEIN-RELATED"/>
    <property type="match status" value="1"/>
</dbReference>
<dbReference type="SUPFAM" id="SSF48403">
    <property type="entry name" value="Ankyrin repeat"/>
    <property type="match status" value="1"/>
</dbReference>
<gene>
    <name evidence="4" type="ORF">BJY01DRAFT_226134</name>
</gene>
<keyword evidence="1" id="KW-0677">Repeat</keyword>
<accession>A0ABR4IZM5</accession>
<keyword evidence="2 3" id="KW-0040">ANK repeat</keyword>